<feature type="region of interest" description="Disordered" evidence="1">
    <location>
        <begin position="207"/>
        <end position="227"/>
    </location>
</feature>
<reference evidence="3 4" key="1">
    <citation type="submission" date="2024-02" db="EMBL/GenBank/DDBJ databases">
        <title>Chromosome-scale genome assembly of the rough periwinkle Littorina saxatilis.</title>
        <authorList>
            <person name="De Jode A."/>
            <person name="Faria R."/>
            <person name="Formenti G."/>
            <person name="Sims Y."/>
            <person name="Smith T.P."/>
            <person name="Tracey A."/>
            <person name="Wood J.M.D."/>
            <person name="Zagrodzka Z.B."/>
            <person name="Johannesson K."/>
            <person name="Butlin R.K."/>
            <person name="Leder E.H."/>
        </authorList>
    </citation>
    <scope>NUCLEOTIDE SEQUENCE [LARGE SCALE GENOMIC DNA]</scope>
    <source>
        <strain evidence="3">Snail1</strain>
        <tissue evidence="3">Muscle</tissue>
    </source>
</reference>
<evidence type="ECO:0000313" key="4">
    <source>
        <dbReference type="Proteomes" id="UP001374579"/>
    </source>
</evidence>
<sequence>MWKIVLITLLVGVCVSEARRGGNRRGGGGRGGRGARGRGVPPTAENVSMWNRTLVAEVAKEMGFTLPENAEQVYVVSGNKRQLKKENYIKSKTLYDFTGGSSKVLVKVKKWCFLLNKPEDLTREGVLQEVASFNGQTRAATTPVQMYVTELDAAQTTELQGRETVTTMCGSKPIRALSTSAPTAASTDATKTILVTTLDEQISITVPMNRRGRGRQGKRGNRRNGQN</sequence>
<evidence type="ECO:0000313" key="3">
    <source>
        <dbReference type="EMBL" id="KAK7087481.1"/>
    </source>
</evidence>
<dbReference type="EMBL" id="JBAMIC010004070">
    <property type="protein sequence ID" value="KAK7087481.1"/>
    <property type="molecule type" value="Genomic_DNA"/>
</dbReference>
<accession>A0AAN9FVU2</accession>
<keyword evidence="2" id="KW-0732">Signal</keyword>
<evidence type="ECO:0000256" key="2">
    <source>
        <dbReference type="SAM" id="SignalP"/>
    </source>
</evidence>
<name>A0AAN9FVU2_9CAEN</name>
<gene>
    <name evidence="3" type="ORF">V1264_021527</name>
</gene>
<feature type="chain" id="PRO_5042831340" evidence="2">
    <location>
        <begin position="19"/>
        <end position="227"/>
    </location>
</feature>
<dbReference type="Proteomes" id="UP001374579">
    <property type="component" value="Unassembled WGS sequence"/>
</dbReference>
<organism evidence="3 4">
    <name type="scientific">Littorina saxatilis</name>
    <dbReference type="NCBI Taxonomy" id="31220"/>
    <lineage>
        <taxon>Eukaryota</taxon>
        <taxon>Metazoa</taxon>
        <taxon>Spiralia</taxon>
        <taxon>Lophotrochozoa</taxon>
        <taxon>Mollusca</taxon>
        <taxon>Gastropoda</taxon>
        <taxon>Caenogastropoda</taxon>
        <taxon>Littorinimorpha</taxon>
        <taxon>Littorinoidea</taxon>
        <taxon>Littorinidae</taxon>
        <taxon>Littorina</taxon>
    </lineage>
</organism>
<proteinExistence type="predicted"/>
<feature type="compositionally biased region" description="Gly residues" evidence="1">
    <location>
        <begin position="24"/>
        <end position="34"/>
    </location>
</feature>
<evidence type="ECO:0000256" key="1">
    <source>
        <dbReference type="SAM" id="MobiDB-lite"/>
    </source>
</evidence>
<feature type="signal peptide" evidence="2">
    <location>
        <begin position="1"/>
        <end position="18"/>
    </location>
</feature>
<feature type="compositionally biased region" description="Basic residues" evidence="1">
    <location>
        <begin position="210"/>
        <end position="227"/>
    </location>
</feature>
<comment type="caution">
    <text evidence="3">The sequence shown here is derived from an EMBL/GenBank/DDBJ whole genome shotgun (WGS) entry which is preliminary data.</text>
</comment>
<feature type="region of interest" description="Disordered" evidence="1">
    <location>
        <begin position="21"/>
        <end position="44"/>
    </location>
</feature>
<keyword evidence="4" id="KW-1185">Reference proteome</keyword>
<protein>
    <submittedName>
        <fullName evidence="3">Uncharacterized protein</fullName>
    </submittedName>
</protein>
<dbReference type="AlphaFoldDB" id="A0AAN9FVU2"/>